<dbReference type="InterPro" id="IPR041588">
    <property type="entry name" value="Integrase_H2C2"/>
</dbReference>
<keyword evidence="2" id="KW-1185">Reference proteome</keyword>
<reference evidence="1" key="1">
    <citation type="submission" date="2020-04" db="EMBL/GenBank/DDBJ databases">
        <authorList>
            <person name="Alioto T."/>
            <person name="Alioto T."/>
            <person name="Gomez Garrido J."/>
        </authorList>
    </citation>
    <scope>NUCLEOTIDE SEQUENCE</scope>
    <source>
        <strain evidence="1">A484AB</strain>
    </source>
</reference>
<dbReference type="FunFam" id="1.10.340.70:FF:000003">
    <property type="entry name" value="Protein CBG25708"/>
    <property type="match status" value="1"/>
</dbReference>
<organism evidence="1 2">
    <name type="scientific">Paramuricea clavata</name>
    <name type="common">Red gorgonian</name>
    <name type="synonym">Violescent sea-whip</name>
    <dbReference type="NCBI Taxonomy" id="317549"/>
    <lineage>
        <taxon>Eukaryota</taxon>
        <taxon>Metazoa</taxon>
        <taxon>Cnidaria</taxon>
        <taxon>Anthozoa</taxon>
        <taxon>Octocorallia</taxon>
        <taxon>Malacalcyonacea</taxon>
        <taxon>Plexauridae</taxon>
        <taxon>Paramuricea</taxon>
    </lineage>
</organism>
<dbReference type="OrthoDB" id="6153816at2759"/>
<evidence type="ECO:0000313" key="1">
    <source>
        <dbReference type="EMBL" id="CAB4041230.1"/>
    </source>
</evidence>
<dbReference type="Gene3D" id="1.10.340.70">
    <property type="match status" value="1"/>
</dbReference>
<protein>
    <submittedName>
        <fullName evidence="1">Uncharacterized protein</fullName>
    </submittedName>
</protein>
<evidence type="ECO:0000313" key="2">
    <source>
        <dbReference type="Proteomes" id="UP001152795"/>
    </source>
</evidence>
<dbReference type="EMBL" id="CACRXK020027994">
    <property type="protein sequence ID" value="CAB4041230.1"/>
    <property type="molecule type" value="Genomic_DNA"/>
</dbReference>
<accession>A0A6S7KGL8</accession>
<dbReference type="PANTHER" id="PTHR37984">
    <property type="entry name" value="PROTEIN CBG26694"/>
    <property type="match status" value="1"/>
</dbReference>
<dbReference type="PANTHER" id="PTHR37984:SF7">
    <property type="entry name" value="INTEGRASE CATALYTIC DOMAIN-CONTAINING PROTEIN"/>
    <property type="match status" value="1"/>
</dbReference>
<name>A0A6S7KGL8_PARCT</name>
<dbReference type="AlphaFoldDB" id="A0A6S7KGL8"/>
<proteinExistence type="predicted"/>
<sequence>MVIADTLSRLSPKEGDEIPRMQMKIHHLVEFSPVELQQIKDETAKDGTLQILTEQVMQGWPDSIKKTQQAIKPYWNNRDDISIQEGVLLGVLLGSRIIVPKSLWQKILQEIHSGHQGMEKCKLRAKSCVYWPGIYKGVESMVASCCACKKFQNSQQKEPMIPSEVPPRPWHTVRADFFKVNNFWVIERQVQTVKKILLKCKESGTDPSLALLSLRSTPLSATLKSPAELLNGRMFKATLPVKIHPTNDWHETRDLLLTQQKKQVNLYNRDSKEKPNLFQNQAVQVQDPIKKHGVQRE</sequence>
<comment type="caution">
    <text evidence="1">The sequence shown here is derived from an EMBL/GenBank/DDBJ whole genome shotgun (WGS) entry which is preliminary data.</text>
</comment>
<dbReference type="Pfam" id="PF17921">
    <property type="entry name" value="Integrase_H2C2"/>
    <property type="match status" value="1"/>
</dbReference>
<dbReference type="Proteomes" id="UP001152795">
    <property type="component" value="Unassembled WGS sequence"/>
</dbReference>
<gene>
    <name evidence="1" type="ORF">PACLA_8A034555</name>
</gene>
<dbReference type="InterPro" id="IPR050951">
    <property type="entry name" value="Retrovirus_Pol_polyprotein"/>
</dbReference>